<evidence type="ECO:0000313" key="1">
    <source>
        <dbReference type="EMBL" id="CAB4129451.1"/>
    </source>
</evidence>
<proteinExistence type="predicted"/>
<dbReference type="EMBL" id="LR796237">
    <property type="protein sequence ID" value="CAB4129451.1"/>
    <property type="molecule type" value="Genomic_DNA"/>
</dbReference>
<sequence>MQYKIISSDKSIGQIQVEYSVDGRVIGVIPIDVPVVNGAYISGVELDQEIRSRAPIWVLDRMTEVKDASGFPELATDAQQTIARRKVSTIITNKVEL</sequence>
<gene>
    <name evidence="1" type="ORF">UFOVP116_12</name>
</gene>
<organism evidence="1">
    <name type="scientific">uncultured Caudovirales phage</name>
    <dbReference type="NCBI Taxonomy" id="2100421"/>
    <lineage>
        <taxon>Viruses</taxon>
        <taxon>Duplodnaviria</taxon>
        <taxon>Heunggongvirae</taxon>
        <taxon>Uroviricota</taxon>
        <taxon>Caudoviricetes</taxon>
        <taxon>Peduoviridae</taxon>
        <taxon>Maltschvirus</taxon>
        <taxon>Maltschvirus maltsch</taxon>
    </lineage>
</organism>
<reference evidence="1" key="1">
    <citation type="submission" date="2020-04" db="EMBL/GenBank/DDBJ databases">
        <authorList>
            <person name="Chiriac C."/>
            <person name="Salcher M."/>
            <person name="Ghai R."/>
            <person name="Kavagutti S V."/>
        </authorList>
    </citation>
    <scope>NUCLEOTIDE SEQUENCE</scope>
</reference>
<name>A0A6J5L553_9CAUD</name>
<accession>A0A6J5L553</accession>
<protein>
    <submittedName>
        <fullName evidence="1">Uncharacterized protein</fullName>
    </submittedName>
</protein>